<reference evidence="1 2" key="1">
    <citation type="journal article" date="2015" name="Genome Biol.">
        <title>Comparative genomics of Steinernema reveals deeply conserved gene regulatory networks.</title>
        <authorList>
            <person name="Dillman A.R."/>
            <person name="Macchietto M."/>
            <person name="Porter C.F."/>
            <person name="Rogers A."/>
            <person name="Williams B."/>
            <person name="Antoshechkin I."/>
            <person name="Lee M.M."/>
            <person name="Goodwin Z."/>
            <person name="Lu X."/>
            <person name="Lewis E.E."/>
            <person name="Goodrich-Blair H."/>
            <person name="Stock S.P."/>
            <person name="Adams B.J."/>
            <person name="Sternberg P.W."/>
            <person name="Mortazavi A."/>
        </authorList>
    </citation>
    <scope>NUCLEOTIDE SEQUENCE [LARGE SCALE GENOMIC DNA]</scope>
    <source>
        <strain evidence="1 2">ALL</strain>
    </source>
</reference>
<protein>
    <submittedName>
        <fullName evidence="1">Uncharacterized protein</fullName>
    </submittedName>
</protein>
<dbReference type="Proteomes" id="UP000298663">
    <property type="component" value="Chromosome X"/>
</dbReference>
<name>A0A4U8UX84_STECR</name>
<evidence type="ECO:0000313" key="2">
    <source>
        <dbReference type="Proteomes" id="UP000298663"/>
    </source>
</evidence>
<organism evidence="1 2">
    <name type="scientific">Steinernema carpocapsae</name>
    <name type="common">Entomopathogenic nematode</name>
    <dbReference type="NCBI Taxonomy" id="34508"/>
    <lineage>
        <taxon>Eukaryota</taxon>
        <taxon>Metazoa</taxon>
        <taxon>Ecdysozoa</taxon>
        <taxon>Nematoda</taxon>
        <taxon>Chromadorea</taxon>
        <taxon>Rhabditida</taxon>
        <taxon>Tylenchina</taxon>
        <taxon>Panagrolaimomorpha</taxon>
        <taxon>Strongyloidoidea</taxon>
        <taxon>Steinernematidae</taxon>
        <taxon>Steinernema</taxon>
    </lineage>
</organism>
<accession>A0A4U8UX84</accession>
<dbReference type="EMBL" id="CM016762">
    <property type="protein sequence ID" value="TMS38051.1"/>
    <property type="molecule type" value="Genomic_DNA"/>
</dbReference>
<dbReference type="AlphaFoldDB" id="A0A4U8UX84"/>
<keyword evidence="2" id="KW-1185">Reference proteome</keyword>
<proteinExistence type="predicted"/>
<gene>
    <name evidence="1" type="ORF">L596_004861</name>
</gene>
<dbReference type="EMBL" id="AZBU02000001">
    <property type="protein sequence ID" value="TMS38051.1"/>
    <property type="molecule type" value="Genomic_DNA"/>
</dbReference>
<sequence>MQLNAASSIDLLLLRAGARTEFSIFHAPLSRPAPFLDRKWVFSFFQMAFSKKNIASKQMWEACLELSSCA</sequence>
<evidence type="ECO:0000313" key="1">
    <source>
        <dbReference type="EMBL" id="TMS38051.1"/>
    </source>
</evidence>
<reference evidence="1 2" key="2">
    <citation type="journal article" date="2019" name="G3 (Bethesda)">
        <title>Hybrid Assembly of the Genome of the Entomopathogenic Nematode Steinernema carpocapsae Identifies the X-Chromosome.</title>
        <authorList>
            <person name="Serra L."/>
            <person name="Macchietto M."/>
            <person name="Macias-Munoz A."/>
            <person name="McGill C.J."/>
            <person name="Rodriguez I.M."/>
            <person name="Rodriguez B."/>
            <person name="Murad R."/>
            <person name="Mortazavi A."/>
        </authorList>
    </citation>
    <scope>NUCLEOTIDE SEQUENCE [LARGE SCALE GENOMIC DNA]</scope>
    <source>
        <strain evidence="1 2">ALL</strain>
    </source>
</reference>
<comment type="caution">
    <text evidence="1">The sequence shown here is derived from an EMBL/GenBank/DDBJ whole genome shotgun (WGS) entry which is preliminary data.</text>
</comment>